<sequence>LSISPWDSWSTSFPGRGERNRSMSKKKKGRAEGKSKPVGMELEVLTAATERIVTLQNEYDEIVKELKQMKLKIYNLRKENEFLEKEAQQTRLETHEYIVQMSKRTDKRQHQIITLNDQNHQNLEEIRNAKEKLVAGFEAHKQELEMAQADKENELIELKKEIEDLEEYKVCEPLA</sequence>
<organism evidence="3 4">
    <name type="scientific">Scyliorhinus torazame</name>
    <name type="common">Cloudy catshark</name>
    <name type="synonym">Catulus torazame</name>
    <dbReference type="NCBI Taxonomy" id="75743"/>
    <lineage>
        <taxon>Eukaryota</taxon>
        <taxon>Metazoa</taxon>
        <taxon>Chordata</taxon>
        <taxon>Craniata</taxon>
        <taxon>Vertebrata</taxon>
        <taxon>Chondrichthyes</taxon>
        <taxon>Elasmobranchii</taxon>
        <taxon>Galeomorphii</taxon>
        <taxon>Galeoidea</taxon>
        <taxon>Carcharhiniformes</taxon>
        <taxon>Scyliorhinidae</taxon>
        <taxon>Scyliorhinus</taxon>
    </lineage>
</organism>
<feature type="region of interest" description="Disordered" evidence="2">
    <location>
        <begin position="1"/>
        <end position="39"/>
    </location>
</feature>
<feature type="non-terminal residue" evidence="3">
    <location>
        <position position="1"/>
    </location>
</feature>
<gene>
    <name evidence="3" type="ORF">scyTo_0020122</name>
</gene>
<dbReference type="OrthoDB" id="2129492at2759"/>
<name>A0A401PZI5_SCYTO</name>
<reference evidence="3 4" key="1">
    <citation type="journal article" date="2018" name="Nat. Ecol. Evol.">
        <title>Shark genomes provide insights into elasmobranch evolution and the origin of vertebrates.</title>
        <authorList>
            <person name="Hara Y"/>
            <person name="Yamaguchi K"/>
            <person name="Onimaru K"/>
            <person name="Kadota M"/>
            <person name="Koyanagi M"/>
            <person name="Keeley SD"/>
            <person name="Tatsumi K"/>
            <person name="Tanaka K"/>
            <person name="Motone F"/>
            <person name="Kageyama Y"/>
            <person name="Nozu R"/>
            <person name="Adachi N"/>
            <person name="Nishimura O"/>
            <person name="Nakagawa R"/>
            <person name="Tanegashima C"/>
            <person name="Kiyatake I"/>
            <person name="Matsumoto R"/>
            <person name="Murakumo K"/>
            <person name="Nishida K"/>
            <person name="Terakita A"/>
            <person name="Kuratani S"/>
            <person name="Sato K"/>
            <person name="Hyodo S Kuraku.S."/>
        </authorList>
    </citation>
    <scope>NUCLEOTIDE SEQUENCE [LARGE SCALE GENOMIC DNA]</scope>
</reference>
<dbReference type="Proteomes" id="UP000288216">
    <property type="component" value="Unassembled WGS sequence"/>
</dbReference>
<comment type="caution">
    <text evidence="3">The sequence shown here is derived from an EMBL/GenBank/DDBJ whole genome shotgun (WGS) entry which is preliminary data.</text>
</comment>
<dbReference type="EMBL" id="BFAA01015784">
    <property type="protein sequence ID" value="GCB78567.1"/>
    <property type="molecule type" value="Genomic_DNA"/>
</dbReference>
<evidence type="ECO:0000313" key="3">
    <source>
        <dbReference type="EMBL" id="GCB78567.1"/>
    </source>
</evidence>
<keyword evidence="4" id="KW-1185">Reference proteome</keyword>
<dbReference type="PANTHER" id="PTHR14845:SF0">
    <property type="entry name" value="DUF4515 DOMAIN-CONTAINING PROTEIN"/>
    <property type="match status" value="1"/>
</dbReference>
<keyword evidence="1" id="KW-0175">Coiled coil</keyword>
<dbReference type="STRING" id="75743.A0A401PZI5"/>
<protein>
    <submittedName>
        <fullName evidence="3">Uncharacterized protein</fullName>
    </submittedName>
</protein>
<proteinExistence type="predicted"/>
<feature type="coiled-coil region" evidence="1">
    <location>
        <begin position="45"/>
        <end position="168"/>
    </location>
</feature>
<accession>A0A401PZI5</accession>
<evidence type="ECO:0000256" key="1">
    <source>
        <dbReference type="SAM" id="Coils"/>
    </source>
</evidence>
<dbReference type="PANTHER" id="PTHR14845">
    <property type="entry name" value="COILED-COIL DOMAIN-CONTAINING 166"/>
    <property type="match status" value="1"/>
</dbReference>
<dbReference type="OMA" id="RWSASCC"/>
<evidence type="ECO:0000313" key="4">
    <source>
        <dbReference type="Proteomes" id="UP000288216"/>
    </source>
</evidence>
<dbReference type="AlphaFoldDB" id="A0A401PZI5"/>
<evidence type="ECO:0000256" key="2">
    <source>
        <dbReference type="SAM" id="MobiDB-lite"/>
    </source>
</evidence>
<feature type="compositionally biased region" description="Polar residues" evidence="2">
    <location>
        <begin position="1"/>
        <end position="13"/>
    </location>
</feature>